<dbReference type="InterPro" id="IPR002545">
    <property type="entry name" value="CheW-lke_dom"/>
</dbReference>
<feature type="domain" description="CheW-like" evidence="4">
    <location>
        <begin position="239"/>
        <end position="372"/>
    </location>
</feature>
<dbReference type="Gene3D" id="2.30.30.40">
    <property type="entry name" value="SH3 Domains"/>
    <property type="match status" value="1"/>
</dbReference>
<proteinExistence type="predicted"/>
<dbReference type="GO" id="GO:0007165">
    <property type="term" value="P:signal transduction"/>
    <property type="evidence" value="ECO:0007669"/>
    <property type="project" value="InterPro"/>
</dbReference>
<dbReference type="AlphaFoldDB" id="A0A1G7WCF9"/>
<comment type="catalytic activity">
    <reaction evidence="1">
        <text>ATP + protein L-histidine = ADP + protein N-phospho-L-histidine.</text>
        <dbReference type="EC" id="2.7.13.3"/>
    </reaction>
</comment>
<evidence type="ECO:0000259" key="4">
    <source>
        <dbReference type="PROSITE" id="PS50851"/>
    </source>
</evidence>
<dbReference type="STRING" id="1121419.SAMN05443529_105102"/>
<protein>
    <recommendedName>
        <fullName evidence="2">histidine kinase</fullName>
        <ecNumber evidence="2">2.7.13.3</ecNumber>
    </recommendedName>
</protein>
<dbReference type="EC" id="2.7.13.3" evidence="2"/>
<dbReference type="InterPro" id="IPR051315">
    <property type="entry name" value="Bact_Chemotaxis_CheA"/>
</dbReference>
<dbReference type="GO" id="GO:0006935">
    <property type="term" value="P:chemotaxis"/>
    <property type="evidence" value="ECO:0007669"/>
    <property type="project" value="InterPro"/>
</dbReference>
<evidence type="ECO:0000256" key="1">
    <source>
        <dbReference type="ARBA" id="ARBA00000085"/>
    </source>
</evidence>
<reference evidence="6" key="1">
    <citation type="submission" date="2016-10" db="EMBL/GenBank/DDBJ databases">
        <authorList>
            <person name="Varghese N."/>
            <person name="Submissions S."/>
        </authorList>
    </citation>
    <scope>NUCLEOTIDE SEQUENCE [LARGE SCALE GENOMIC DNA]</scope>
    <source>
        <strain evidence="6">DSM 8344</strain>
    </source>
</reference>
<dbReference type="Proteomes" id="UP000198656">
    <property type="component" value="Unassembled WGS sequence"/>
</dbReference>
<dbReference type="PROSITE" id="PS50851">
    <property type="entry name" value="CHEW"/>
    <property type="match status" value="1"/>
</dbReference>
<dbReference type="InterPro" id="IPR036061">
    <property type="entry name" value="CheW-like_dom_sf"/>
</dbReference>
<evidence type="ECO:0000313" key="6">
    <source>
        <dbReference type="Proteomes" id="UP000198656"/>
    </source>
</evidence>
<keyword evidence="6" id="KW-1185">Reference proteome</keyword>
<dbReference type="RefSeq" id="WP_176786093.1">
    <property type="nucleotide sequence ID" value="NZ_FNCP01000005.1"/>
</dbReference>
<dbReference type="GO" id="GO:0004673">
    <property type="term" value="F:protein histidine kinase activity"/>
    <property type="evidence" value="ECO:0007669"/>
    <property type="project" value="UniProtKB-EC"/>
</dbReference>
<name>A0A1G7WCF9_9FIRM</name>
<dbReference type="Pfam" id="PF01584">
    <property type="entry name" value="CheW"/>
    <property type="match status" value="1"/>
</dbReference>
<dbReference type="PANTHER" id="PTHR43395">
    <property type="entry name" value="SENSOR HISTIDINE KINASE CHEA"/>
    <property type="match status" value="1"/>
</dbReference>
<dbReference type="PANTHER" id="PTHR43395:SF10">
    <property type="entry name" value="CHEMOTAXIS PROTEIN CHEA"/>
    <property type="match status" value="1"/>
</dbReference>
<evidence type="ECO:0000256" key="3">
    <source>
        <dbReference type="ARBA" id="ARBA00035100"/>
    </source>
</evidence>
<comment type="function">
    <text evidence="3">Involved in the transmission of sensory signals from the chemoreceptors to the flagellar motors. CheA is autophosphorylated; it can transfer its phosphate group to either CheB or CheY.</text>
</comment>
<accession>A0A1G7WCF9</accession>
<evidence type="ECO:0000256" key="2">
    <source>
        <dbReference type="ARBA" id="ARBA00012438"/>
    </source>
</evidence>
<dbReference type="SMART" id="SM00260">
    <property type="entry name" value="CheW"/>
    <property type="match status" value="1"/>
</dbReference>
<sequence length="375" mass="42296">MLDNCLAAIQKKLKRLCYELLIALDCDAPDLAALKALYLRILSIYDELVESPGSTVPVGMENVFMNFCRVFDQVLHSLALPSQKGNEKPPRRIIDHPIYACLCSFSQMMVCLRAEAETSVSPRICSSVKPLSHEPSGEKLLEDAASEEAEAEEIVEPEEIKNEIDLKREFAQLIDLLGELRMSRNVFQYLSRQALLEHNLPTFSKKIKSKGLQFQHVLERVEENVLGLCQRYPDLVIQKQKVLPIKVGRQAFIIGVNQVLEVIKVSRKDLFKRRGHFFSHFRGETLGVIFLSDFYGSTTIQKMEVRGIVVISNGNTKLGLAVEHWSKEQEVHVKPLLDIFVGNREIAGAAVLENGQISLMLDGLALIKRATLEQE</sequence>
<organism evidence="5 6">
    <name type="scientific">Desulfosporosinus hippei DSM 8344</name>
    <dbReference type="NCBI Taxonomy" id="1121419"/>
    <lineage>
        <taxon>Bacteria</taxon>
        <taxon>Bacillati</taxon>
        <taxon>Bacillota</taxon>
        <taxon>Clostridia</taxon>
        <taxon>Eubacteriales</taxon>
        <taxon>Desulfitobacteriaceae</taxon>
        <taxon>Desulfosporosinus</taxon>
    </lineage>
</organism>
<dbReference type="SUPFAM" id="SSF50341">
    <property type="entry name" value="CheW-like"/>
    <property type="match status" value="1"/>
</dbReference>
<evidence type="ECO:0000313" key="5">
    <source>
        <dbReference type="EMBL" id="SDG69611.1"/>
    </source>
</evidence>
<dbReference type="EMBL" id="FNCP01000005">
    <property type="protein sequence ID" value="SDG69611.1"/>
    <property type="molecule type" value="Genomic_DNA"/>
</dbReference>
<gene>
    <name evidence="5" type="ORF">SAMN05443529_105102</name>
</gene>